<dbReference type="AlphaFoldDB" id="A0A8J5KHI3"/>
<sequence length="62" mass="5863">MYDCGLGGGLTEPTVVGPPAEGAAVAGPIGRGPRADGAPTPVPGGPTPIPPDTMEAAEPPAC</sequence>
<name>A0A8J5KHI3_HOMAM</name>
<organism evidence="2 3">
    <name type="scientific">Homarus americanus</name>
    <name type="common">American lobster</name>
    <dbReference type="NCBI Taxonomy" id="6706"/>
    <lineage>
        <taxon>Eukaryota</taxon>
        <taxon>Metazoa</taxon>
        <taxon>Ecdysozoa</taxon>
        <taxon>Arthropoda</taxon>
        <taxon>Crustacea</taxon>
        <taxon>Multicrustacea</taxon>
        <taxon>Malacostraca</taxon>
        <taxon>Eumalacostraca</taxon>
        <taxon>Eucarida</taxon>
        <taxon>Decapoda</taxon>
        <taxon>Pleocyemata</taxon>
        <taxon>Astacidea</taxon>
        <taxon>Nephropoidea</taxon>
        <taxon>Nephropidae</taxon>
        <taxon>Homarus</taxon>
    </lineage>
</organism>
<keyword evidence="3" id="KW-1185">Reference proteome</keyword>
<feature type="compositionally biased region" description="Pro residues" evidence="1">
    <location>
        <begin position="40"/>
        <end position="51"/>
    </location>
</feature>
<feature type="compositionally biased region" description="Low complexity" evidence="1">
    <location>
        <begin position="15"/>
        <end position="28"/>
    </location>
</feature>
<evidence type="ECO:0000313" key="3">
    <source>
        <dbReference type="Proteomes" id="UP000747542"/>
    </source>
</evidence>
<reference evidence="2" key="1">
    <citation type="journal article" date="2021" name="Sci. Adv.">
        <title>The American lobster genome reveals insights on longevity, neural, and immune adaptations.</title>
        <authorList>
            <person name="Polinski J.M."/>
            <person name="Zimin A.V."/>
            <person name="Clark K.F."/>
            <person name="Kohn A.B."/>
            <person name="Sadowski N."/>
            <person name="Timp W."/>
            <person name="Ptitsyn A."/>
            <person name="Khanna P."/>
            <person name="Romanova D.Y."/>
            <person name="Williams P."/>
            <person name="Greenwood S.J."/>
            <person name="Moroz L.L."/>
            <person name="Walt D.R."/>
            <person name="Bodnar A.G."/>
        </authorList>
    </citation>
    <scope>NUCLEOTIDE SEQUENCE</scope>
    <source>
        <strain evidence="2">GMGI-L3</strain>
    </source>
</reference>
<dbReference type="Proteomes" id="UP000747542">
    <property type="component" value="Unassembled WGS sequence"/>
</dbReference>
<evidence type="ECO:0000256" key="1">
    <source>
        <dbReference type="SAM" id="MobiDB-lite"/>
    </source>
</evidence>
<feature type="compositionally biased region" description="Gly residues" evidence="1">
    <location>
        <begin position="1"/>
        <end position="10"/>
    </location>
</feature>
<comment type="caution">
    <text evidence="2">The sequence shown here is derived from an EMBL/GenBank/DDBJ whole genome shotgun (WGS) entry which is preliminary data.</text>
</comment>
<protein>
    <submittedName>
        <fullName evidence="2">Uncharacterized protein</fullName>
    </submittedName>
</protein>
<gene>
    <name evidence="2" type="ORF">Hamer_G012510</name>
</gene>
<dbReference type="EMBL" id="JAHLQT010013238">
    <property type="protein sequence ID" value="KAG7170938.1"/>
    <property type="molecule type" value="Genomic_DNA"/>
</dbReference>
<proteinExistence type="predicted"/>
<feature type="region of interest" description="Disordered" evidence="1">
    <location>
        <begin position="1"/>
        <end position="62"/>
    </location>
</feature>
<evidence type="ECO:0000313" key="2">
    <source>
        <dbReference type="EMBL" id="KAG7170938.1"/>
    </source>
</evidence>
<accession>A0A8J5KHI3</accession>